<proteinExistence type="predicted"/>
<protein>
    <submittedName>
        <fullName evidence="2">Uncharacterized protein</fullName>
    </submittedName>
</protein>
<sequence>MSCISGGHARDWSVFGLVYLASFSRCFIYPYAGMLGMPCFIAPHRKLASYLFLSATRTIAQAWKSPFVPFQGVRDRMTNMMLNEQMSSICNDSQCKFSKIWEPWLQYAFPTLPLASMGMYWR</sequence>
<evidence type="ECO:0000256" key="1">
    <source>
        <dbReference type="SAM" id="Phobius"/>
    </source>
</evidence>
<gene>
    <name evidence="2" type="ORF">SPARVUS_LOCUS11297314</name>
</gene>
<reference evidence="2" key="1">
    <citation type="submission" date="2023-05" db="EMBL/GenBank/DDBJ databases">
        <authorList>
            <person name="Stuckert A."/>
        </authorList>
    </citation>
    <scope>NUCLEOTIDE SEQUENCE</scope>
</reference>
<feature type="transmembrane region" description="Helical" evidence="1">
    <location>
        <begin position="12"/>
        <end position="32"/>
    </location>
</feature>
<keyword evidence="1" id="KW-0472">Membrane</keyword>
<name>A0ABN9F773_9NEOB</name>
<evidence type="ECO:0000313" key="3">
    <source>
        <dbReference type="Proteomes" id="UP001162483"/>
    </source>
</evidence>
<dbReference type="Proteomes" id="UP001162483">
    <property type="component" value="Unassembled WGS sequence"/>
</dbReference>
<accession>A0ABN9F773</accession>
<keyword evidence="1" id="KW-0812">Transmembrane</keyword>
<keyword evidence="1" id="KW-1133">Transmembrane helix</keyword>
<keyword evidence="3" id="KW-1185">Reference proteome</keyword>
<comment type="caution">
    <text evidence="2">The sequence shown here is derived from an EMBL/GenBank/DDBJ whole genome shotgun (WGS) entry which is preliminary data.</text>
</comment>
<organism evidence="2 3">
    <name type="scientific">Staurois parvus</name>
    <dbReference type="NCBI Taxonomy" id="386267"/>
    <lineage>
        <taxon>Eukaryota</taxon>
        <taxon>Metazoa</taxon>
        <taxon>Chordata</taxon>
        <taxon>Craniata</taxon>
        <taxon>Vertebrata</taxon>
        <taxon>Euteleostomi</taxon>
        <taxon>Amphibia</taxon>
        <taxon>Batrachia</taxon>
        <taxon>Anura</taxon>
        <taxon>Neobatrachia</taxon>
        <taxon>Ranoidea</taxon>
        <taxon>Ranidae</taxon>
        <taxon>Staurois</taxon>
    </lineage>
</organism>
<dbReference type="EMBL" id="CATNWA010016357">
    <property type="protein sequence ID" value="CAI9591960.1"/>
    <property type="molecule type" value="Genomic_DNA"/>
</dbReference>
<evidence type="ECO:0000313" key="2">
    <source>
        <dbReference type="EMBL" id="CAI9591960.1"/>
    </source>
</evidence>